<protein>
    <recommendedName>
        <fullName evidence="1">Peptidase M15C domain-containing protein</fullName>
    </recommendedName>
</protein>
<name>A0ABP0FVA7_CLALP</name>
<sequence>MSVGTLWCGKAYLDKGSRSPKSSDLSCTLQGGTCVDWRYYKCSAGVETGLCDGDSNRRCCLDCSSQCLSDEQNWASCCDSACTSNGGSCQDNSNYCGGSYSSGKCGGPSSRQCCSTSSTGGGGGSCTLQSYSSTYIKGYNGLNVEVEPGFVQYMDNMNTYARQCGVTVWVTHAFRDENESLGGTVVPPATTSNHLVGHAIDMNLDTSSGWCNGDCLYAGYNSDAECFIQKVMNSGLRWGGVWSPSDPVHIDDGLNYYDYSLWNSLYYQLQPAC</sequence>
<comment type="caution">
    <text evidence="2">The sequence shown here is derived from an EMBL/GenBank/DDBJ whole genome shotgun (WGS) entry which is preliminary data.</text>
</comment>
<dbReference type="PANTHER" id="PTHR31698:SF7">
    <property type="entry name" value="PEPTIDASE M15C DOMAIN-CONTAINING PROTEIN"/>
    <property type="match status" value="1"/>
</dbReference>
<gene>
    <name evidence="2" type="ORF">CVLEPA_LOCUS14621</name>
</gene>
<evidence type="ECO:0000313" key="3">
    <source>
        <dbReference type="Proteomes" id="UP001642483"/>
    </source>
</evidence>
<dbReference type="SUPFAM" id="SSF55166">
    <property type="entry name" value="Hedgehog/DD-peptidase"/>
    <property type="match status" value="1"/>
</dbReference>
<reference evidence="2 3" key="1">
    <citation type="submission" date="2024-02" db="EMBL/GenBank/DDBJ databases">
        <authorList>
            <person name="Daric V."/>
            <person name="Darras S."/>
        </authorList>
    </citation>
    <scope>NUCLEOTIDE SEQUENCE [LARGE SCALE GENOMIC DNA]</scope>
</reference>
<keyword evidence="3" id="KW-1185">Reference proteome</keyword>
<dbReference type="InterPro" id="IPR009045">
    <property type="entry name" value="Zn_M74/Hedgehog-like"/>
</dbReference>
<dbReference type="EMBL" id="CAWYQH010000097">
    <property type="protein sequence ID" value="CAK8683558.1"/>
    <property type="molecule type" value="Genomic_DNA"/>
</dbReference>
<dbReference type="InterPro" id="IPR039561">
    <property type="entry name" value="Peptidase_M15C"/>
</dbReference>
<dbReference type="Gene3D" id="3.30.1380.10">
    <property type="match status" value="1"/>
</dbReference>
<dbReference type="Pfam" id="PF13539">
    <property type="entry name" value="Peptidase_M15_4"/>
    <property type="match status" value="1"/>
</dbReference>
<evidence type="ECO:0000313" key="2">
    <source>
        <dbReference type="EMBL" id="CAK8683558.1"/>
    </source>
</evidence>
<feature type="domain" description="Peptidase M15C" evidence="1">
    <location>
        <begin position="190"/>
        <end position="251"/>
    </location>
</feature>
<accession>A0ABP0FVA7</accession>
<organism evidence="2 3">
    <name type="scientific">Clavelina lepadiformis</name>
    <name type="common">Light-bulb sea squirt</name>
    <name type="synonym">Ascidia lepadiformis</name>
    <dbReference type="NCBI Taxonomy" id="159417"/>
    <lineage>
        <taxon>Eukaryota</taxon>
        <taxon>Metazoa</taxon>
        <taxon>Chordata</taxon>
        <taxon>Tunicata</taxon>
        <taxon>Ascidiacea</taxon>
        <taxon>Aplousobranchia</taxon>
        <taxon>Clavelinidae</taxon>
        <taxon>Clavelina</taxon>
    </lineage>
</organism>
<proteinExistence type="predicted"/>
<dbReference type="PANTHER" id="PTHR31698">
    <property type="entry name" value="LYSOZYME G FAMILY MEMBER"/>
    <property type="match status" value="1"/>
</dbReference>
<evidence type="ECO:0000259" key="1">
    <source>
        <dbReference type="Pfam" id="PF13539"/>
    </source>
</evidence>
<dbReference type="Proteomes" id="UP001642483">
    <property type="component" value="Unassembled WGS sequence"/>
</dbReference>